<accession>A0A930H062</accession>
<dbReference type="Pfam" id="PF12668">
    <property type="entry name" value="DUF3791"/>
    <property type="match status" value="1"/>
</dbReference>
<dbReference type="AlphaFoldDB" id="A0A930H062"/>
<organism evidence="1 2">
    <name type="scientific">Oribacterium parvum</name>
    <dbReference type="NCBI Taxonomy" id="1501329"/>
    <lineage>
        <taxon>Bacteria</taxon>
        <taxon>Bacillati</taxon>
        <taxon>Bacillota</taxon>
        <taxon>Clostridia</taxon>
        <taxon>Lachnospirales</taxon>
        <taxon>Lachnospiraceae</taxon>
        <taxon>Oribacterium</taxon>
    </lineage>
</organism>
<gene>
    <name evidence="1" type="ORF">HXM93_08370</name>
</gene>
<dbReference type="EMBL" id="JABZRD010000561">
    <property type="protein sequence ID" value="MBF1284523.1"/>
    <property type="molecule type" value="Genomic_DNA"/>
</dbReference>
<evidence type="ECO:0000313" key="2">
    <source>
        <dbReference type="Proteomes" id="UP000709351"/>
    </source>
</evidence>
<comment type="caution">
    <text evidence="1">The sequence shown here is derived from an EMBL/GenBank/DDBJ whole genome shotgun (WGS) entry which is preliminary data.</text>
</comment>
<evidence type="ECO:0000313" key="1">
    <source>
        <dbReference type="EMBL" id="MBF1284523.1"/>
    </source>
</evidence>
<reference evidence="1" key="1">
    <citation type="submission" date="2020-04" db="EMBL/GenBank/DDBJ databases">
        <title>Deep metagenomics examines the oral microbiome during advanced dental caries in children, revealing novel taxa and co-occurrences with host molecules.</title>
        <authorList>
            <person name="Baker J.L."/>
            <person name="Morton J.T."/>
            <person name="Dinis M."/>
            <person name="Alvarez R."/>
            <person name="Tran N.C."/>
            <person name="Knight R."/>
            <person name="Edlund A."/>
        </authorList>
    </citation>
    <scope>NUCLEOTIDE SEQUENCE</scope>
    <source>
        <strain evidence="1">JCVI_24_bin.2</strain>
    </source>
</reference>
<proteinExistence type="predicted"/>
<dbReference type="InterPro" id="IPR024269">
    <property type="entry name" value="DUF3791"/>
</dbReference>
<dbReference type="Proteomes" id="UP000709351">
    <property type="component" value="Unassembled WGS sequence"/>
</dbReference>
<sequence>MSEKEEILFMQTRLIRLAVEEWKFSMDKVLSLFKQAKVLDYIEKAYGIFHCEGDEAVLQDIEEYLDAKGLKIWLS</sequence>
<protein>
    <submittedName>
        <fullName evidence="1">DUF3791 domain-containing protein</fullName>
    </submittedName>
</protein>
<name>A0A930H062_9FIRM</name>